<gene>
    <name evidence="1" type="ORF">RHMOL_Rhmol11G0019700</name>
</gene>
<name>A0ACC0LN77_RHOML</name>
<evidence type="ECO:0000313" key="1">
    <source>
        <dbReference type="EMBL" id="KAI8529996.1"/>
    </source>
</evidence>
<dbReference type="Proteomes" id="UP001062846">
    <property type="component" value="Chromosome 11"/>
</dbReference>
<keyword evidence="2" id="KW-1185">Reference proteome</keyword>
<comment type="caution">
    <text evidence="1">The sequence shown here is derived from an EMBL/GenBank/DDBJ whole genome shotgun (WGS) entry which is preliminary data.</text>
</comment>
<evidence type="ECO:0000313" key="2">
    <source>
        <dbReference type="Proteomes" id="UP001062846"/>
    </source>
</evidence>
<proteinExistence type="predicted"/>
<sequence>MKAYLKSQNNRVWLSVVNGYTEPTTTVEGKTVKKPEESWDNADHLKATHNSCALNAIFSCVSMPEFQRISTCEIAKDAWDILSITHEGNNQVKQQKLQSIITEFETIRMKDNETFGEFYARLSEVVNFTLNLGEPISQEKIVKKIMRSLPERFITKVEVLECSPNFDSMKVEEIVGHFLTFDTKLSQYGPQKEKNKNEEKSLAFSSRKDCSKGSDSDDGELDQEEMALFVTKFGKFFKKNKTFGPKDKNGGENIKVESSKSKERKLSGLQCYECMGYGHIAQECANKQRNKVYNVKTWDDSDSDEEANRGGNSNFIAFGASLHPHESEFNSENESENGANSISSESDEEKSLQKAYNILYKESLDLKKTKIKLLSEIKKRDEENVKLKQELLEAQARDYLDGSIHYLFYHVMLSVRCLLGGLTLRKKDLKQYFPGYLLIVVLVLYPMEVHHQPLLHERKAEMAREADAFIDLPGWSAKCRWVLQLLYALFDNGVEEGFIKPSAWHVILSAPTAKELFVKMEILIPLHCQDNFVSIVSCFY</sequence>
<organism evidence="1 2">
    <name type="scientific">Rhododendron molle</name>
    <name type="common">Chinese azalea</name>
    <name type="synonym">Azalea mollis</name>
    <dbReference type="NCBI Taxonomy" id="49168"/>
    <lineage>
        <taxon>Eukaryota</taxon>
        <taxon>Viridiplantae</taxon>
        <taxon>Streptophyta</taxon>
        <taxon>Embryophyta</taxon>
        <taxon>Tracheophyta</taxon>
        <taxon>Spermatophyta</taxon>
        <taxon>Magnoliopsida</taxon>
        <taxon>eudicotyledons</taxon>
        <taxon>Gunneridae</taxon>
        <taxon>Pentapetalae</taxon>
        <taxon>asterids</taxon>
        <taxon>Ericales</taxon>
        <taxon>Ericaceae</taxon>
        <taxon>Ericoideae</taxon>
        <taxon>Rhodoreae</taxon>
        <taxon>Rhododendron</taxon>
    </lineage>
</organism>
<protein>
    <submittedName>
        <fullName evidence="1">Uncharacterized protein</fullName>
    </submittedName>
</protein>
<dbReference type="EMBL" id="CM046398">
    <property type="protein sequence ID" value="KAI8529996.1"/>
    <property type="molecule type" value="Genomic_DNA"/>
</dbReference>
<reference evidence="1" key="1">
    <citation type="submission" date="2022-02" db="EMBL/GenBank/DDBJ databases">
        <title>Plant Genome Project.</title>
        <authorList>
            <person name="Zhang R.-G."/>
        </authorList>
    </citation>
    <scope>NUCLEOTIDE SEQUENCE</scope>
    <source>
        <strain evidence="1">AT1</strain>
    </source>
</reference>
<accession>A0ACC0LN77</accession>